<sequence>MAKMIFGILNSVPWLLLTFTLSESLTLNVTGSLTADCGKPVTLHCEISSSLSGLSVKYMNWSQSQTYCSVDSEGHLTAYNSSGDFLCHYEKGHLSLHFNNWQPQQSESSFLCKVHSNQGIRNDYTRVKTRENWEGVEALWDAGVPTCIFRHVCPEGEVDWFQDSKKITNQSFIVTKEQTRAGRSFTIYSYLKKHSQSKTYKCSLRSVRSGQHLTSAVIQSPSYVMIRATAAAHAPLTISLGFVVGLIVDTYYH</sequence>
<dbReference type="Pfam" id="PF07654">
    <property type="entry name" value="C1-set"/>
    <property type="match status" value="1"/>
</dbReference>
<keyword evidence="4" id="KW-1185">Reference proteome</keyword>
<reference evidence="4" key="1">
    <citation type="submission" date="2024-04" db="EMBL/GenBank/DDBJ databases">
        <title>Salinicola lusitanus LLJ914,a marine bacterium isolated from the Okinawa Trough.</title>
        <authorList>
            <person name="Li J."/>
        </authorList>
    </citation>
    <scope>NUCLEOTIDE SEQUENCE [LARGE SCALE GENOMIC DNA]</scope>
</reference>
<dbReference type="InterPro" id="IPR003597">
    <property type="entry name" value="Ig_C1-set"/>
</dbReference>
<dbReference type="SUPFAM" id="SSF48726">
    <property type="entry name" value="Immunoglobulin"/>
    <property type="match status" value="1"/>
</dbReference>
<feature type="domain" description="Ig-like" evidence="2">
    <location>
        <begin position="13"/>
        <end position="128"/>
    </location>
</feature>
<keyword evidence="1" id="KW-0732">Signal</keyword>
<dbReference type="InterPro" id="IPR036179">
    <property type="entry name" value="Ig-like_dom_sf"/>
</dbReference>
<name>A0AAW0PVC3_9GOBI</name>
<evidence type="ECO:0000313" key="3">
    <source>
        <dbReference type="EMBL" id="KAK7929919.1"/>
    </source>
</evidence>
<dbReference type="Proteomes" id="UP001460270">
    <property type="component" value="Unassembled WGS sequence"/>
</dbReference>
<dbReference type="AlphaFoldDB" id="A0AAW0PVC3"/>
<feature type="domain" description="Ig-like" evidence="2">
    <location>
        <begin position="146"/>
        <end position="219"/>
    </location>
</feature>
<proteinExistence type="predicted"/>
<evidence type="ECO:0000256" key="1">
    <source>
        <dbReference type="SAM" id="SignalP"/>
    </source>
</evidence>
<accession>A0AAW0PVC3</accession>
<dbReference type="Gene3D" id="2.60.40.10">
    <property type="entry name" value="Immunoglobulins"/>
    <property type="match status" value="2"/>
</dbReference>
<evidence type="ECO:0000259" key="2">
    <source>
        <dbReference type="PROSITE" id="PS50835"/>
    </source>
</evidence>
<feature type="signal peptide" evidence="1">
    <location>
        <begin position="1"/>
        <end position="24"/>
    </location>
</feature>
<feature type="chain" id="PRO_5043654072" description="Ig-like domain-containing protein" evidence="1">
    <location>
        <begin position="25"/>
        <end position="253"/>
    </location>
</feature>
<dbReference type="EMBL" id="JBBPFD010000004">
    <property type="protein sequence ID" value="KAK7929919.1"/>
    <property type="molecule type" value="Genomic_DNA"/>
</dbReference>
<gene>
    <name evidence="3" type="ORF">WMY93_006314</name>
</gene>
<dbReference type="InterPro" id="IPR007110">
    <property type="entry name" value="Ig-like_dom"/>
</dbReference>
<protein>
    <recommendedName>
        <fullName evidence="2">Ig-like domain-containing protein</fullName>
    </recommendedName>
</protein>
<dbReference type="PROSITE" id="PS50835">
    <property type="entry name" value="IG_LIKE"/>
    <property type="match status" value="2"/>
</dbReference>
<dbReference type="InterPro" id="IPR013783">
    <property type="entry name" value="Ig-like_fold"/>
</dbReference>
<organism evidence="3 4">
    <name type="scientific">Mugilogobius chulae</name>
    <name type="common">yellowstripe goby</name>
    <dbReference type="NCBI Taxonomy" id="88201"/>
    <lineage>
        <taxon>Eukaryota</taxon>
        <taxon>Metazoa</taxon>
        <taxon>Chordata</taxon>
        <taxon>Craniata</taxon>
        <taxon>Vertebrata</taxon>
        <taxon>Euteleostomi</taxon>
        <taxon>Actinopterygii</taxon>
        <taxon>Neopterygii</taxon>
        <taxon>Teleostei</taxon>
        <taxon>Neoteleostei</taxon>
        <taxon>Acanthomorphata</taxon>
        <taxon>Gobiaria</taxon>
        <taxon>Gobiiformes</taxon>
        <taxon>Gobioidei</taxon>
        <taxon>Gobiidae</taxon>
        <taxon>Gobionellinae</taxon>
        <taxon>Mugilogobius</taxon>
    </lineage>
</organism>
<evidence type="ECO:0000313" key="4">
    <source>
        <dbReference type="Proteomes" id="UP001460270"/>
    </source>
</evidence>
<comment type="caution">
    <text evidence="3">The sequence shown here is derived from an EMBL/GenBank/DDBJ whole genome shotgun (WGS) entry which is preliminary data.</text>
</comment>